<evidence type="ECO:0000313" key="2">
    <source>
        <dbReference type="EMBL" id="KMT63987.1"/>
    </source>
</evidence>
<comment type="caution">
    <text evidence="2">The sequence shown here is derived from an EMBL/GenBank/DDBJ whole genome shotgun (WGS) entry which is preliminary data.</text>
</comment>
<accession>A0A0J8GMC8</accession>
<dbReference type="Proteomes" id="UP000037600">
    <property type="component" value="Unassembled WGS sequence"/>
</dbReference>
<evidence type="ECO:0000256" key="1">
    <source>
        <dbReference type="SAM" id="SignalP"/>
    </source>
</evidence>
<dbReference type="RefSeq" id="WP_048695194.1">
    <property type="nucleotide sequence ID" value="NZ_KQ130506.1"/>
</dbReference>
<evidence type="ECO:0000313" key="3">
    <source>
        <dbReference type="Proteomes" id="UP000037600"/>
    </source>
</evidence>
<protein>
    <submittedName>
        <fullName evidence="2">Uncharacterized protein</fullName>
    </submittedName>
</protein>
<dbReference type="AlphaFoldDB" id="A0A0J8GMC8"/>
<feature type="chain" id="PRO_5005298803" evidence="1">
    <location>
        <begin position="21"/>
        <end position="141"/>
    </location>
</feature>
<keyword evidence="1" id="KW-0732">Signal</keyword>
<name>A0A0J8GMC8_9ALTE</name>
<reference evidence="2 3" key="1">
    <citation type="submission" date="2015-04" db="EMBL/GenBank/DDBJ databases">
        <title>Draft Genome Sequence of the Novel Agar-Digesting Marine Bacterium Q1.</title>
        <authorList>
            <person name="Li Y."/>
            <person name="Li D."/>
            <person name="Chen G."/>
            <person name="Du Z."/>
        </authorList>
    </citation>
    <scope>NUCLEOTIDE SEQUENCE [LARGE SCALE GENOMIC DNA]</scope>
    <source>
        <strain evidence="2 3">Q1</strain>
    </source>
</reference>
<dbReference type="EMBL" id="LAZL01000035">
    <property type="protein sequence ID" value="KMT63987.1"/>
    <property type="molecule type" value="Genomic_DNA"/>
</dbReference>
<proteinExistence type="predicted"/>
<organism evidence="2 3">
    <name type="scientific">Catenovulum maritimum</name>
    <dbReference type="NCBI Taxonomy" id="1513271"/>
    <lineage>
        <taxon>Bacteria</taxon>
        <taxon>Pseudomonadati</taxon>
        <taxon>Pseudomonadota</taxon>
        <taxon>Gammaproteobacteria</taxon>
        <taxon>Alteromonadales</taxon>
        <taxon>Alteromonadaceae</taxon>
        <taxon>Catenovulum</taxon>
    </lineage>
</organism>
<gene>
    <name evidence="2" type="ORF">XM47_16920</name>
</gene>
<sequence>MLRYILQLFLLITVALPCQAIASDHSPDGTWRLEINNLNNSTISVAHIKFTKKVSRSCIEGDWKKIKFVSVTASDENFFPITQEISYKISEGILIIGRNGRCDSYLHLTGNFIGNGTRGEYRTFGLSHNKLLGKFLINNIK</sequence>
<dbReference type="OrthoDB" id="7067006at2"/>
<feature type="signal peptide" evidence="1">
    <location>
        <begin position="1"/>
        <end position="20"/>
    </location>
</feature>
<keyword evidence="3" id="KW-1185">Reference proteome</keyword>